<dbReference type="PROSITE" id="PS50043">
    <property type="entry name" value="HTH_LUXR_2"/>
    <property type="match status" value="1"/>
</dbReference>
<dbReference type="SUPFAM" id="SSF52540">
    <property type="entry name" value="P-loop containing nucleoside triphosphate hydrolases"/>
    <property type="match status" value="1"/>
</dbReference>
<evidence type="ECO:0000313" key="4">
    <source>
        <dbReference type="EMBL" id="MFC3764921.1"/>
    </source>
</evidence>
<dbReference type="Pfam" id="PF13191">
    <property type="entry name" value="AAA_16"/>
    <property type="match status" value="1"/>
</dbReference>
<accession>A0ABV7YHV0</accession>
<organism evidence="4 5">
    <name type="scientific">Tenggerimyces flavus</name>
    <dbReference type="NCBI Taxonomy" id="1708749"/>
    <lineage>
        <taxon>Bacteria</taxon>
        <taxon>Bacillati</taxon>
        <taxon>Actinomycetota</taxon>
        <taxon>Actinomycetes</taxon>
        <taxon>Propionibacteriales</taxon>
        <taxon>Nocardioidaceae</taxon>
        <taxon>Tenggerimyces</taxon>
    </lineage>
</organism>
<comment type="caution">
    <text evidence="4">The sequence shown here is derived from an EMBL/GenBank/DDBJ whole genome shotgun (WGS) entry which is preliminary data.</text>
</comment>
<reference evidence="5" key="1">
    <citation type="journal article" date="2019" name="Int. J. Syst. Evol. Microbiol.">
        <title>The Global Catalogue of Microorganisms (GCM) 10K type strain sequencing project: providing services to taxonomists for standard genome sequencing and annotation.</title>
        <authorList>
            <consortium name="The Broad Institute Genomics Platform"/>
            <consortium name="The Broad Institute Genome Sequencing Center for Infectious Disease"/>
            <person name="Wu L."/>
            <person name="Ma J."/>
        </authorList>
    </citation>
    <scope>NUCLEOTIDE SEQUENCE [LARGE SCALE GENOMIC DNA]</scope>
    <source>
        <strain evidence="5">CGMCC 4.7241</strain>
    </source>
</reference>
<dbReference type="EMBL" id="JBHRZH010000036">
    <property type="protein sequence ID" value="MFC3764921.1"/>
    <property type="molecule type" value="Genomic_DNA"/>
</dbReference>
<dbReference type="Pfam" id="PF00196">
    <property type="entry name" value="GerE"/>
    <property type="match status" value="1"/>
</dbReference>
<proteinExistence type="predicted"/>
<dbReference type="GO" id="GO:0005524">
    <property type="term" value="F:ATP binding"/>
    <property type="evidence" value="ECO:0007669"/>
    <property type="project" value="UniProtKB-KW"/>
</dbReference>
<feature type="domain" description="HTH luxR-type" evidence="3">
    <location>
        <begin position="842"/>
        <end position="903"/>
    </location>
</feature>
<dbReference type="InterPro" id="IPR000792">
    <property type="entry name" value="Tscrpt_reg_LuxR_C"/>
</dbReference>
<name>A0ABV7YHV0_9ACTN</name>
<dbReference type="SMART" id="SM00421">
    <property type="entry name" value="HTH_LUXR"/>
    <property type="match status" value="1"/>
</dbReference>
<dbReference type="RefSeq" id="WP_205119355.1">
    <property type="nucleotide sequence ID" value="NZ_JAFBCM010000001.1"/>
</dbReference>
<dbReference type="PANTHER" id="PTHR16305:SF35">
    <property type="entry name" value="TRANSCRIPTIONAL ACTIVATOR DOMAIN"/>
    <property type="match status" value="1"/>
</dbReference>
<dbReference type="InterPro" id="IPR027417">
    <property type="entry name" value="P-loop_NTPase"/>
</dbReference>
<sequence>MLRGRASEQATIDRLLDAAPDGGSGALVVRGEPGIGKSALLAYARERSPELRVLHASGIESETAVPFAGLHQLLRPARDRLAALPGPQRRALEGAFGLGEPSGDRFMLGAAVLSLLSDLAEDAPVLCLIDDAHWLDRATVDALLFAARRLDREGVVMLFATRDYGAVLEAPGIAELRLDGLEPSAAADLLDDAGESMPPAVRDHLVAATEGNPLALLELPRLISAEGVRAGPIRLTNRVVDAFHHQVRALPENSQRLLLVAAADDTGDLTVVLRAAAELGLGLTELQPAEASGLVLVEADGLAFRHPLVRAAVYHGATLAERTAAHGALAASAEANGDEDRGAWHLAIAATTPDETVAAKLERAGTRQAARNGQAAAATGFERAAQLSPDGTDAVRRMALACEAAVASGQLEWARGRAHRALPQARDNAVRARLLDVLARAELSVGTLDRAHDLLVEAAGLVGEAEPDRAFWMLVAAAHAGWAGPTNEDQIAGPLDQVDDLAFAPDEPLLAVSWLIRWATAVSLGRSTNRYPPLAEVLPRARKAAAGAGANALVEVASFAFIAGRDEVSNEVALELVGRARAEGMLFALPVALGQLALTHVLRGRHREALVTGGEAVRIGRDLGQPMWVRYASGALAYVAAIEGSAEACVRYAADAEVAADAPDGAATGTEWARTALGLLDLGAGRVAEAYDRLLSVRSGPIRHQSAVVRCVPDLVEAAVRLGRAAEVAEAFDAYAHWAQVVDQPWAAALVARCRALLDAGSAERHFEEALALHATDDRPFERGRTSLLYGEFLRRRLQRGEARVHLGTALQLFESLGAAPWAERARMELDASGASVARTSVPDTFASLTPQELQITQLAAQGLTNRDIAAQLFLSPRTVAYHLYKAYPKLGIASRAELAELR</sequence>
<gene>
    <name evidence="4" type="ORF">ACFOUW_29065</name>
</gene>
<dbReference type="SUPFAM" id="SSF46894">
    <property type="entry name" value="C-terminal effector domain of the bipartite response regulators"/>
    <property type="match status" value="1"/>
</dbReference>
<dbReference type="PANTHER" id="PTHR16305">
    <property type="entry name" value="TESTICULAR SOLUBLE ADENYLYL CYCLASE"/>
    <property type="match status" value="1"/>
</dbReference>
<protein>
    <submittedName>
        <fullName evidence="4">ATP-binding protein</fullName>
    </submittedName>
</protein>
<evidence type="ECO:0000313" key="5">
    <source>
        <dbReference type="Proteomes" id="UP001595699"/>
    </source>
</evidence>
<keyword evidence="5" id="KW-1185">Reference proteome</keyword>
<dbReference type="InterPro" id="IPR041664">
    <property type="entry name" value="AAA_16"/>
</dbReference>
<dbReference type="PRINTS" id="PR00038">
    <property type="entry name" value="HTHLUXR"/>
</dbReference>
<evidence type="ECO:0000256" key="1">
    <source>
        <dbReference type="ARBA" id="ARBA00022741"/>
    </source>
</evidence>
<evidence type="ECO:0000259" key="3">
    <source>
        <dbReference type="PROSITE" id="PS50043"/>
    </source>
</evidence>
<dbReference type="Proteomes" id="UP001595699">
    <property type="component" value="Unassembled WGS sequence"/>
</dbReference>
<dbReference type="CDD" id="cd06170">
    <property type="entry name" value="LuxR_C_like"/>
    <property type="match status" value="1"/>
</dbReference>
<keyword evidence="2 4" id="KW-0067">ATP-binding</keyword>
<dbReference type="InterPro" id="IPR036388">
    <property type="entry name" value="WH-like_DNA-bd_sf"/>
</dbReference>
<dbReference type="InterPro" id="IPR016032">
    <property type="entry name" value="Sig_transdc_resp-reg_C-effctor"/>
</dbReference>
<dbReference type="Gene3D" id="1.10.10.10">
    <property type="entry name" value="Winged helix-like DNA-binding domain superfamily/Winged helix DNA-binding domain"/>
    <property type="match status" value="1"/>
</dbReference>
<evidence type="ECO:0000256" key="2">
    <source>
        <dbReference type="ARBA" id="ARBA00022840"/>
    </source>
</evidence>
<keyword evidence="1" id="KW-0547">Nucleotide-binding</keyword>